<keyword evidence="3" id="KW-1185">Reference proteome</keyword>
<evidence type="ECO:0000313" key="3">
    <source>
        <dbReference type="Proteomes" id="UP001177003"/>
    </source>
</evidence>
<feature type="region of interest" description="Disordered" evidence="1">
    <location>
        <begin position="143"/>
        <end position="181"/>
    </location>
</feature>
<organism evidence="2 3">
    <name type="scientific">Lactuca saligna</name>
    <name type="common">Willowleaf lettuce</name>
    <dbReference type="NCBI Taxonomy" id="75948"/>
    <lineage>
        <taxon>Eukaryota</taxon>
        <taxon>Viridiplantae</taxon>
        <taxon>Streptophyta</taxon>
        <taxon>Embryophyta</taxon>
        <taxon>Tracheophyta</taxon>
        <taxon>Spermatophyta</taxon>
        <taxon>Magnoliopsida</taxon>
        <taxon>eudicotyledons</taxon>
        <taxon>Gunneridae</taxon>
        <taxon>Pentapetalae</taxon>
        <taxon>asterids</taxon>
        <taxon>campanulids</taxon>
        <taxon>Asterales</taxon>
        <taxon>Asteraceae</taxon>
        <taxon>Cichorioideae</taxon>
        <taxon>Cichorieae</taxon>
        <taxon>Lactucinae</taxon>
        <taxon>Lactuca</taxon>
    </lineage>
</organism>
<reference evidence="2" key="1">
    <citation type="submission" date="2023-04" db="EMBL/GenBank/DDBJ databases">
        <authorList>
            <person name="Vijverberg K."/>
            <person name="Xiong W."/>
            <person name="Schranz E."/>
        </authorList>
    </citation>
    <scope>NUCLEOTIDE SEQUENCE</scope>
</reference>
<accession>A0AA35YJ07</accession>
<dbReference type="AlphaFoldDB" id="A0AA35YJ07"/>
<sequence>MDTIEDFDIIDVELDELFLKKQMPRCKNEFLNTLCEECIEDCSILDIQVDEGDGDEPLDLKPEDETVDEEGTLQKGLSEKEDEDGADFQYSIHDPKITKKKGQIEVEEEGKEVVEEGQKVIEDLYVESQNVPHNDIQESQAVLENHGQEDDEAKEVDAIDVVEEDEQVEEDEEDEEEGVDDTQVIKGRQVLKMRITLERTPENNLKKVAADK</sequence>
<feature type="region of interest" description="Disordered" evidence="1">
    <location>
        <begin position="50"/>
        <end position="90"/>
    </location>
</feature>
<name>A0AA35YJ07_LACSI</name>
<protein>
    <submittedName>
        <fullName evidence="2">Uncharacterized protein</fullName>
    </submittedName>
</protein>
<dbReference type="EMBL" id="OX465079">
    <property type="protein sequence ID" value="CAI9274896.1"/>
    <property type="molecule type" value="Genomic_DNA"/>
</dbReference>
<dbReference type="Proteomes" id="UP001177003">
    <property type="component" value="Chromosome 3"/>
</dbReference>
<proteinExistence type="predicted"/>
<gene>
    <name evidence="2" type="ORF">LSALG_LOCUS14946</name>
</gene>
<evidence type="ECO:0000313" key="2">
    <source>
        <dbReference type="EMBL" id="CAI9274896.1"/>
    </source>
</evidence>
<feature type="compositionally biased region" description="Acidic residues" evidence="1">
    <location>
        <begin position="149"/>
        <end position="180"/>
    </location>
</feature>
<evidence type="ECO:0000256" key="1">
    <source>
        <dbReference type="SAM" id="MobiDB-lite"/>
    </source>
</evidence>